<dbReference type="AlphaFoldDB" id="A0A8J5F582"/>
<evidence type="ECO:0000313" key="2">
    <source>
        <dbReference type="EMBL" id="KAG6483042.1"/>
    </source>
</evidence>
<proteinExistence type="predicted"/>
<feature type="compositionally biased region" description="Low complexity" evidence="1">
    <location>
        <begin position="27"/>
        <end position="37"/>
    </location>
</feature>
<sequence length="469" mass="53319">MTQCSHHAGNATLPPPSQFSYSSTENASAGGPSPSSRPQERSSCDLPAQNPAGDTSVDDDPVLAPRRKRNTASSEPVLLLFRRKRIRRRNPYSFNLCRRKTKEISWQPALHQHHLSLDDAWTTSNLKLPIYYAIVGYELFFRLHGRNPTQDGDFFHKRGCGFFLWHDPEPSERSKTIINELKRNNKKLMLQISELVKSVSYEGAVEYNDVLDDGNNNHVIMQFNDEIRSLNRKFRVAIGVVGSNSLVSSPRVALGSHKLQCGNLLVECRLYFSKLVGLEAYHAKRRLRRVGELARRRQCCVSCVVRALGRHRRRCRWLGFALGDHRRSVPEGERMATVRRLMRFLRRSRRTGSEEAVLRFLRGASTGSSPLRWEITGGAFLRARGWRRSAGGGLGARAERLGLHVCEKTRSAFLCFCAGSARDDCWLLDQNRTYGCDYAHMSHVTHNLILDTYQGDLSSSRATRKTSYR</sequence>
<evidence type="ECO:0000313" key="3">
    <source>
        <dbReference type="Proteomes" id="UP000734854"/>
    </source>
</evidence>
<evidence type="ECO:0000256" key="1">
    <source>
        <dbReference type="SAM" id="MobiDB-lite"/>
    </source>
</evidence>
<comment type="caution">
    <text evidence="2">The sequence shown here is derived from an EMBL/GenBank/DDBJ whole genome shotgun (WGS) entry which is preliminary data.</text>
</comment>
<gene>
    <name evidence="2" type="ORF">ZIOFF_059682</name>
</gene>
<feature type="region of interest" description="Disordered" evidence="1">
    <location>
        <begin position="1"/>
        <end position="70"/>
    </location>
</feature>
<dbReference type="Proteomes" id="UP000734854">
    <property type="component" value="Unassembled WGS sequence"/>
</dbReference>
<name>A0A8J5F582_ZINOF</name>
<keyword evidence="3" id="KW-1185">Reference proteome</keyword>
<dbReference type="EMBL" id="JACMSC010000016">
    <property type="protein sequence ID" value="KAG6483042.1"/>
    <property type="molecule type" value="Genomic_DNA"/>
</dbReference>
<reference evidence="2 3" key="1">
    <citation type="submission" date="2020-08" db="EMBL/GenBank/DDBJ databases">
        <title>Plant Genome Project.</title>
        <authorList>
            <person name="Zhang R.-G."/>
        </authorList>
    </citation>
    <scope>NUCLEOTIDE SEQUENCE [LARGE SCALE GENOMIC DNA]</scope>
    <source>
        <tissue evidence="2">Rhizome</tissue>
    </source>
</reference>
<organism evidence="2 3">
    <name type="scientific">Zingiber officinale</name>
    <name type="common">Ginger</name>
    <name type="synonym">Amomum zingiber</name>
    <dbReference type="NCBI Taxonomy" id="94328"/>
    <lineage>
        <taxon>Eukaryota</taxon>
        <taxon>Viridiplantae</taxon>
        <taxon>Streptophyta</taxon>
        <taxon>Embryophyta</taxon>
        <taxon>Tracheophyta</taxon>
        <taxon>Spermatophyta</taxon>
        <taxon>Magnoliopsida</taxon>
        <taxon>Liliopsida</taxon>
        <taxon>Zingiberales</taxon>
        <taxon>Zingiberaceae</taxon>
        <taxon>Zingiber</taxon>
    </lineage>
</organism>
<accession>A0A8J5F582</accession>
<protein>
    <submittedName>
        <fullName evidence="2">Uncharacterized protein</fullName>
    </submittedName>
</protein>